<comment type="caution">
    <text evidence="5">The sequence shown here is derived from an EMBL/GenBank/DDBJ whole genome shotgun (WGS) entry which is preliminary data.</text>
</comment>
<dbReference type="STRING" id="1385512.N784_10735"/>
<name>A0A0A5G569_9BACI</name>
<evidence type="ECO:0000256" key="2">
    <source>
        <dbReference type="ARBA" id="ARBA00023125"/>
    </source>
</evidence>
<dbReference type="CDD" id="cd07377">
    <property type="entry name" value="WHTH_GntR"/>
    <property type="match status" value="1"/>
</dbReference>
<dbReference type="Gene3D" id="1.10.10.10">
    <property type="entry name" value="Winged helix-like DNA-binding domain superfamily/Winged helix DNA-binding domain"/>
    <property type="match status" value="1"/>
</dbReference>
<dbReference type="OrthoDB" id="574518at2"/>
<evidence type="ECO:0000259" key="4">
    <source>
        <dbReference type="PROSITE" id="PS50949"/>
    </source>
</evidence>
<dbReference type="Gene3D" id="1.20.120.530">
    <property type="entry name" value="GntR ligand-binding domain-like"/>
    <property type="match status" value="1"/>
</dbReference>
<organism evidence="5 6">
    <name type="scientific">Pontibacillus litoralis JSM 072002</name>
    <dbReference type="NCBI Taxonomy" id="1385512"/>
    <lineage>
        <taxon>Bacteria</taxon>
        <taxon>Bacillati</taxon>
        <taxon>Bacillota</taxon>
        <taxon>Bacilli</taxon>
        <taxon>Bacillales</taxon>
        <taxon>Bacillaceae</taxon>
        <taxon>Pontibacillus</taxon>
    </lineage>
</organism>
<dbReference type="EMBL" id="AVPG01000003">
    <property type="protein sequence ID" value="KGX88271.1"/>
    <property type="molecule type" value="Genomic_DNA"/>
</dbReference>
<keyword evidence="1" id="KW-0805">Transcription regulation</keyword>
<dbReference type="SMART" id="SM00345">
    <property type="entry name" value="HTH_GNTR"/>
    <property type="match status" value="1"/>
</dbReference>
<evidence type="ECO:0000313" key="5">
    <source>
        <dbReference type="EMBL" id="KGX88271.1"/>
    </source>
</evidence>
<dbReference type="eggNOG" id="COG1802">
    <property type="taxonomic scope" value="Bacteria"/>
</dbReference>
<dbReference type="Pfam" id="PF07729">
    <property type="entry name" value="FCD"/>
    <property type="match status" value="1"/>
</dbReference>
<dbReference type="PROSITE" id="PS50949">
    <property type="entry name" value="HTH_GNTR"/>
    <property type="match status" value="1"/>
</dbReference>
<dbReference type="PANTHER" id="PTHR43537">
    <property type="entry name" value="TRANSCRIPTIONAL REGULATOR, GNTR FAMILY"/>
    <property type="match status" value="1"/>
</dbReference>
<dbReference type="SMART" id="SM00895">
    <property type="entry name" value="FCD"/>
    <property type="match status" value="1"/>
</dbReference>
<dbReference type="InterPro" id="IPR000524">
    <property type="entry name" value="Tscrpt_reg_HTH_GntR"/>
</dbReference>
<dbReference type="GO" id="GO:0003677">
    <property type="term" value="F:DNA binding"/>
    <property type="evidence" value="ECO:0007669"/>
    <property type="project" value="UniProtKB-KW"/>
</dbReference>
<dbReference type="PANTHER" id="PTHR43537:SF51">
    <property type="entry name" value="HTH-TYPE TRANSCRIPTIONAL REGULATOR LGOR-RELATED"/>
    <property type="match status" value="1"/>
</dbReference>
<dbReference type="RefSeq" id="WP_036832573.1">
    <property type="nucleotide sequence ID" value="NZ_AVPG01000003.1"/>
</dbReference>
<feature type="domain" description="HTH gntR-type" evidence="4">
    <location>
        <begin position="7"/>
        <end position="74"/>
    </location>
</feature>
<dbReference type="InterPro" id="IPR011711">
    <property type="entry name" value="GntR_C"/>
</dbReference>
<dbReference type="SUPFAM" id="SSF46785">
    <property type="entry name" value="Winged helix' DNA-binding domain"/>
    <property type="match status" value="1"/>
</dbReference>
<reference evidence="5 6" key="1">
    <citation type="submission" date="2013-08" db="EMBL/GenBank/DDBJ databases">
        <authorList>
            <person name="Huang J."/>
            <person name="Wang G."/>
        </authorList>
    </citation>
    <scope>NUCLEOTIDE SEQUENCE [LARGE SCALE GENOMIC DNA]</scope>
    <source>
        <strain evidence="5 6">JSM 072002</strain>
    </source>
</reference>
<dbReference type="Pfam" id="PF00392">
    <property type="entry name" value="GntR"/>
    <property type="match status" value="1"/>
</dbReference>
<gene>
    <name evidence="5" type="ORF">N784_10735</name>
</gene>
<dbReference type="Proteomes" id="UP000030401">
    <property type="component" value="Unassembled WGS sequence"/>
</dbReference>
<sequence length="221" mass="25795">MNQQRKQTNEEKAYEKIKRAIMLKKLIPGQKITEEWLSHELNMSRTPIRAVLKRMDKDGLLDVIPNRGAFVHNPSNKEIEDVFHVRMVLEGYAARTAIKNITTEHITEMNQLLLEEKEAYQTNDFEGFLKINGLFHTYLAKITENDVLIEKIESLNQWSDCYLILKDEFYQTPIEEVKAIAEHEAIVHHLEQGNSIQLEEAVTFHLQSTLQYLSTRPSIFD</sequence>
<dbReference type="GO" id="GO:0003700">
    <property type="term" value="F:DNA-binding transcription factor activity"/>
    <property type="evidence" value="ECO:0007669"/>
    <property type="project" value="InterPro"/>
</dbReference>
<evidence type="ECO:0000313" key="6">
    <source>
        <dbReference type="Proteomes" id="UP000030401"/>
    </source>
</evidence>
<dbReference type="AlphaFoldDB" id="A0A0A5G569"/>
<accession>A0A0A5G569</accession>
<dbReference type="InterPro" id="IPR008920">
    <property type="entry name" value="TF_FadR/GntR_C"/>
</dbReference>
<dbReference type="InterPro" id="IPR036390">
    <property type="entry name" value="WH_DNA-bd_sf"/>
</dbReference>
<evidence type="ECO:0000256" key="3">
    <source>
        <dbReference type="ARBA" id="ARBA00023163"/>
    </source>
</evidence>
<dbReference type="InterPro" id="IPR036388">
    <property type="entry name" value="WH-like_DNA-bd_sf"/>
</dbReference>
<keyword evidence="2" id="KW-0238">DNA-binding</keyword>
<proteinExistence type="predicted"/>
<protein>
    <recommendedName>
        <fullName evidence="4">HTH gntR-type domain-containing protein</fullName>
    </recommendedName>
</protein>
<dbReference type="SUPFAM" id="SSF48008">
    <property type="entry name" value="GntR ligand-binding domain-like"/>
    <property type="match status" value="1"/>
</dbReference>
<keyword evidence="3" id="KW-0804">Transcription</keyword>
<keyword evidence="6" id="KW-1185">Reference proteome</keyword>
<evidence type="ECO:0000256" key="1">
    <source>
        <dbReference type="ARBA" id="ARBA00023015"/>
    </source>
</evidence>